<comment type="caution">
    <text evidence="13">The sequence shown here is derived from an EMBL/GenBank/DDBJ whole genome shotgun (WGS) entry which is preliminary data.</text>
</comment>
<evidence type="ECO:0000256" key="2">
    <source>
        <dbReference type="ARBA" id="ARBA00022448"/>
    </source>
</evidence>
<dbReference type="InterPro" id="IPR000531">
    <property type="entry name" value="Beta-barrel_TonB"/>
</dbReference>
<dbReference type="RefSeq" id="WP_302711598.1">
    <property type="nucleotide sequence ID" value="NZ_JAULRT010000035.1"/>
</dbReference>
<dbReference type="Proteomes" id="UP001168380">
    <property type="component" value="Unassembled WGS sequence"/>
</dbReference>
<keyword evidence="4 8" id="KW-0812">Transmembrane</keyword>
<evidence type="ECO:0000256" key="4">
    <source>
        <dbReference type="ARBA" id="ARBA00022692"/>
    </source>
</evidence>
<dbReference type="PANTHER" id="PTHR40980:SF3">
    <property type="entry name" value="TONB-DEPENDENT RECEPTOR-LIKE BETA-BARREL DOMAIN-CONTAINING PROTEIN"/>
    <property type="match status" value="1"/>
</dbReference>
<dbReference type="PANTHER" id="PTHR40980">
    <property type="entry name" value="PLUG DOMAIN-CONTAINING PROTEIN"/>
    <property type="match status" value="1"/>
</dbReference>
<evidence type="ECO:0000259" key="11">
    <source>
        <dbReference type="Pfam" id="PF00593"/>
    </source>
</evidence>
<dbReference type="SUPFAM" id="SSF56935">
    <property type="entry name" value="Porins"/>
    <property type="match status" value="1"/>
</dbReference>
<dbReference type="InterPro" id="IPR012910">
    <property type="entry name" value="Plug_dom"/>
</dbReference>
<feature type="chain" id="PRO_5046627586" evidence="10">
    <location>
        <begin position="32"/>
        <end position="857"/>
    </location>
</feature>
<gene>
    <name evidence="13" type="ORF">QWI16_04705</name>
</gene>
<name>A0ABT8TGM9_9GAMM</name>
<dbReference type="InterPro" id="IPR036942">
    <property type="entry name" value="Beta-barrel_TonB_sf"/>
</dbReference>
<feature type="signal peptide" evidence="10">
    <location>
        <begin position="1"/>
        <end position="31"/>
    </location>
</feature>
<dbReference type="Pfam" id="PF07715">
    <property type="entry name" value="Plug"/>
    <property type="match status" value="1"/>
</dbReference>
<keyword evidence="10" id="KW-0732">Signal</keyword>
<evidence type="ECO:0000313" key="13">
    <source>
        <dbReference type="EMBL" id="MDO3381462.1"/>
    </source>
</evidence>
<keyword evidence="5 9" id="KW-0798">TonB box</keyword>
<feature type="domain" description="TonB-dependent receptor plug" evidence="12">
    <location>
        <begin position="57"/>
        <end position="167"/>
    </location>
</feature>
<dbReference type="Gene3D" id="2.40.170.20">
    <property type="entry name" value="TonB-dependent receptor, beta-barrel domain"/>
    <property type="match status" value="1"/>
</dbReference>
<dbReference type="InterPro" id="IPR039426">
    <property type="entry name" value="TonB-dep_rcpt-like"/>
</dbReference>
<evidence type="ECO:0000256" key="1">
    <source>
        <dbReference type="ARBA" id="ARBA00004571"/>
    </source>
</evidence>
<comment type="similarity">
    <text evidence="8 9">Belongs to the TonB-dependent receptor family.</text>
</comment>
<dbReference type="InterPro" id="IPR010104">
    <property type="entry name" value="TonB_rcpt_bac"/>
</dbReference>
<evidence type="ECO:0000313" key="14">
    <source>
        <dbReference type="Proteomes" id="UP001168380"/>
    </source>
</evidence>
<keyword evidence="14" id="KW-1185">Reference proteome</keyword>
<keyword evidence="7 8" id="KW-0998">Cell outer membrane</keyword>
<sequence>MQRNNTLRKLTLVCSSISTAALMGAATPAFAQSDDPLLEEVVVSGIRGSLATALDTKRDASSVLDSVSAEDIGKFPDKNIGDALQRVPGVTVIRGFGEVTGVTIRGTAPQHSVVLLNGQNVGSVGWFDLGGTNRSFNFELLSAEQISGMDIYKSVEANVNEGAIGGTVNLKTRRPLDMDAFTFFGSVEAGYSESAEEWAPSYSGLASWKNDNENFGILLAYSNEQQNVVRETLSSFGVPDAANGLVDDEGNPHAVTWGMSSILFDEERERESTQATLQFAPIEALTFTLDYHLFSLDNDHINTAMFAIPAYNGAYLDADTAVVNAFGATTEGTVIPSDHPYSIPMFNNSVLRTPKIETDVINFTAEYEGDGWSASFITGRSDAKSRTMQTSTWWGDIENPESTGFTFNIEGPHELMPSDADYPMSHDRMHLFNEFTFLNNLRDNEISYTQADFSLDLDMGILTTVEMGLKYQDQMYAGQVDNRNVDVPTAMADGLSLADFNGGHVSGLFSQDGRSGTLDAFAVINRDIWDYGYANQADTTTVTSDFSIDEEITAAYVKANFEGDGFRGNLGLRAVDTEVLSKGRIDGEPAQGTQEYTNLLPSANLVIDITENLLLRFAAGSTVSRPDYEDMQMAETIQINIAEATVGNPEIKPYKSDQYDVGLEWYFSEASLIGATVFQKNISDYIQVSINTETLEGCGERCQVKRARNVGTANISGIELQYQHDFGNGFGVQANYTYTDSSVTDQNGKESVVDEVSQNSYNLSGYFENGYFSARLAYNFRDGWHNTYNNSGPTSMYDDYDQLDGSLIWHATDYLDLSFEAVNILNETLRQRQPEYGVMHSVDEFGARYYIGASVNF</sequence>
<accession>A0ABT8TGM9</accession>
<keyword evidence="13" id="KW-0675">Receptor</keyword>
<dbReference type="EMBL" id="JAULRT010000035">
    <property type="protein sequence ID" value="MDO3381462.1"/>
    <property type="molecule type" value="Genomic_DNA"/>
</dbReference>
<dbReference type="NCBIfam" id="TIGR01782">
    <property type="entry name" value="TonB-Xanth-Caul"/>
    <property type="match status" value="1"/>
</dbReference>
<evidence type="ECO:0000256" key="6">
    <source>
        <dbReference type="ARBA" id="ARBA00023136"/>
    </source>
</evidence>
<evidence type="ECO:0000256" key="10">
    <source>
        <dbReference type="SAM" id="SignalP"/>
    </source>
</evidence>
<keyword evidence="2 8" id="KW-0813">Transport</keyword>
<evidence type="ECO:0000256" key="8">
    <source>
        <dbReference type="PROSITE-ProRule" id="PRU01360"/>
    </source>
</evidence>
<organism evidence="13 14">
    <name type="scientific">Gilvimarinus algae</name>
    <dbReference type="NCBI Taxonomy" id="3058037"/>
    <lineage>
        <taxon>Bacteria</taxon>
        <taxon>Pseudomonadati</taxon>
        <taxon>Pseudomonadota</taxon>
        <taxon>Gammaproteobacteria</taxon>
        <taxon>Cellvibrionales</taxon>
        <taxon>Cellvibrionaceae</taxon>
        <taxon>Gilvimarinus</taxon>
    </lineage>
</organism>
<evidence type="ECO:0000256" key="5">
    <source>
        <dbReference type="ARBA" id="ARBA00023077"/>
    </source>
</evidence>
<reference evidence="13" key="1">
    <citation type="submission" date="2023-07" db="EMBL/GenBank/DDBJ databases">
        <title>Gilvimarinus algae sp. nov., isolated from the surface of Kelp.</title>
        <authorList>
            <person name="Sun Y.Y."/>
            <person name="Gong Y."/>
            <person name="Du Z.J."/>
        </authorList>
    </citation>
    <scope>NUCLEOTIDE SEQUENCE</scope>
    <source>
        <strain evidence="13">SDUM040014</strain>
    </source>
</reference>
<dbReference type="Pfam" id="PF00593">
    <property type="entry name" value="TonB_dep_Rec_b-barrel"/>
    <property type="match status" value="1"/>
</dbReference>
<evidence type="ECO:0000259" key="12">
    <source>
        <dbReference type="Pfam" id="PF07715"/>
    </source>
</evidence>
<evidence type="ECO:0000256" key="3">
    <source>
        <dbReference type="ARBA" id="ARBA00022452"/>
    </source>
</evidence>
<proteinExistence type="inferred from homology"/>
<protein>
    <submittedName>
        <fullName evidence="13">TonB-dependent receptor</fullName>
    </submittedName>
</protein>
<dbReference type="Gene3D" id="2.170.130.10">
    <property type="entry name" value="TonB-dependent receptor, plug domain"/>
    <property type="match status" value="1"/>
</dbReference>
<keyword evidence="3 8" id="KW-1134">Transmembrane beta strand</keyword>
<dbReference type="InterPro" id="IPR037066">
    <property type="entry name" value="Plug_dom_sf"/>
</dbReference>
<dbReference type="CDD" id="cd01347">
    <property type="entry name" value="ligand_gated_channel"/>
    <property type="match status" value="1"/>
</dbReference>
<evidence type="ECO:0000256" key="7">
    <source>
        <dbReference type="ARBA" id="ARBA00023237"/>
    </source>
</evidence>
<comment type="subcellular location">
    <subcellularLocation>
        <location evidence="1 8">Cell outer membrane</location>
        <topology evidence="1 8">Multi-pass membrane protein</topology>
    </subcellularLocation>
</comment>
<dbReference type="PROSITE" id="PS52016">
    <property type="entry name" value="TONB_DEPENDENT_REC_3"/>
    <property type="match status" value="1"/>
</dbReference>
<keyword evidence="6 8" id="KW-0472">Membrane</keyword>
<evidence type="ECO:0000256" key="9">
    <source>
        <dbReference type="RuleBase" id="RU003357"/>
    </source>
</evidence>
<feature type="domain" description="TonB-dependent receptor-like beta-barrel" evidence="11">
    <location>
        <begin position="436"/>
        <end position="823"/>
    </location>
</feature>